<evidence type="ECO:0008006" key="4">
    <source>
        <dbReference type="Google" id="ProtNLM"/>
    </source>
</evidence>
<accession>A0A6L8MP56</accession>
<reference evidence="2 3" key="1">
    <citation type="submission" date="2019-12" db="EMBL/GenBank/DDBJ databases">
        <title>Novel species isolated from a subtropical stream in China.</title>
        <authorList>
            <person name="Lu H."/>
        </authorList>
    </citation>
    <scope>NUCLEOTIDE SEQUENCE [LARGE SCALE GENOMIC DNA]</scope>
    <source>
        <strain evidence="2 3">FT50W</strain>
    </source>
</reference>
<feature type="chain" id="PRO_5026685832" description="Curli production assembly/transport component CsgG" evidence="1">
    <location>
        <begin position="26"/>
        <end position="261"/>
    </location>
</feature>
<protein>
    <recommendedName>
        <fullName evidence="4">Curli production assembly/transport component CsgG</fullName>
    </recommendedName>
</protein>
<sequence>MEFKLRVSLVCAVCCVLLAPLVVRAADEPVPNVAFLSLAGDSITTQLFMRGTGSKMDANRKMVMPIDNPVLDVEAIQAANKAFKMLRPGVMTTLLVTADKDLFKAQNDLFDEVDANRDNRAYLSSLLSKRAVTQLILITKNRAYAEFRIQDGMVGGGRIEGLGFYIDNETRLMNSRSLVTGSGFVATFVYLKVRLIDAQTLNVLKEVNVKESDLNVNYQLTEAHQVAWDATTGEQKFKRLSEVIAGAMSDAIPALLKTPVL</sequence>
<name>A0A6L8MP56_9BURK</name>
<comment type="caution">
    <text evidence="2">The sequence shown here is derived from an EMBL/GenBank/DDBJ whole genome shotgun (WGS) entry which is preliminary data.</text>
</comment>
<evidence type="ECO:0000256" key="1">
    <source>
        <dbReference type="SAM" id="SignalP"/>
    </source>
</evidence>
<evidence type="ECO:0000313" key="3">
    <source>
        <dbReference type="Proteomes" id="UP000474565"/>
    </source>
</evidence>
<proteinExistence type="predicted"/>
<dbReference type="Proteomes" id="UP000474565">
    <property type="component" value="Unassembled WGS sequence"/>
</dbReference>
<evidence type="ECO:0000313" key="2">
    <source>
        <dbReference type="EMBL" id="MYM82505.1"/>
    </source>
</evidence>
<gene>
    <name evidence="2" type="ORF">GTP44_11135</name>
</gene>
<dbReference type="RefSeq" id="WP_161019464.1">
    <property type="nucleotide sequence ID" value="NZ_WWCP01000010.1"/>
</dbReference>
<keyword evidence="1" id="KW-0732">Signal</keyword>
<dbReference type="AlphaFoldDB" id="A0A6L8MP56"/>
<dbReference type="EMBL" id="WWCP01000010">
    <property type="protein sequence ID" value="MYM82505.1"/>
    <property type="molecule type" value="Genomic_DNA"/>
</dbReference>
<organism evidence="2 3">
    <name type="scientific">Duganella lactea</name>
    <dbReference type="NCBI Taxonomy" id="2692173"/>
    <lineage>
        <taxon>Bacteria</taxon>
        <taxon>Pseudomonadati</taxon>
        <taxon>Pseudomonadota</taxon>
        <taxon>Betaproteobacteria</taxon>
        <taxon>Burkholderiales</taxon>
        <taxon>Oxalobacteraceae</taxon>
        <taxon>Telluria group</taxon>
        <taxon>Duganella</taxon>
    </lineage>
</organism>
<feature type="signal peptide" evidence="1">
    <location>
        <begin position="1"/>
        <end position="25"/>
    </location>
</feature>